<dbReference type="Proteomes" id="UP001501521">
    <property type="component" value="Unassembled WGS sequence"/>
</dbReference>
<accession>A0ABP9FJC9</accession>
<protein>
    <submittedName>
        <fullName evidence="2">Uncharacterized protein</fullName>
    </submittedName>
</protein>
<feature type="region of interest" description="Disordered" evidence="1">
    <location>
        <begin position="27"/>
        <end position="89"/>
    </location>
</feature>
<dbReference type="EMBL" id="BAABLV010000036">
    <property type="protein sequence ID" value="GAA4905238.1"/>
    <property type="molecule type" value="Genomic_DNA"/>
</dbReference>
<feature type="compositionally biased region" description="Polar residues" evidence="1">
    <location>
        <begin position="62"/>
        <end position="77"/>
    </location>
</feature>
<evidence type="ECO:0000313" key="2">
    <source>
        <dbReference type="EMBL" id="GAA4905238.1"/>
    </source>
</evidence>
<organism evidence="2 3">
    <name type="scientific">Tessaracoccus lubricantis</name>
    <dbReference type="NCBI Taxonomy" id="545543"/>
    <lineage>
        <taxon>Bacteria</taxon>
        <taxon>Bacillati</taxon>
        <taxon>Actinomycetota</taxon>
        <taxon>Actinomycetes</taxon>
        <taxon>Propionibacteriales</taxon>
        <taxon>Propionibacteriaceae</taxon>
        <taxon>Tessaracoccus</taxon>
    </lineage>
</organism>
<comment type="caution">
    <text evidence="2">The sequence shown here is derived from an EMBL/GenBank/DDBJ whole genome shotgun (WGS) entry which is preliminary data.</text>
</comment>
<keyword evidence="3" id="KW-1185">Reference proteome</keyword>
<evidence type="ECO:0000313" key="3">
    <source>
        <dbReference type="Proteomes" id="UP001501521"/>
    </source>
</evidence>
<gene>
    <name evidence="2" type="ORF">GCM10025789_25740</name>
</gene>
<proteinExistence type="predicted"/>
<feature type="compositionally biased region" description="Low complexity" evidence="1">
    <location>
        <begin position="47"/>
        <end position="61"/>
    </location>
</feature>
<name>A0ABP9FJC9_9ACTN</name>
<evidence type="ECO:0000256" key="1">
    <source>
        <dbReference type="SAM" id="MobiDB-lite"/>
    </source>
</evidence>
<sequence length="89" mass="9034">MAPGNWPSAWRMAGTIGSVMVPDSVTTTRAPAGIEETSTAGREPAADCDSSAQQASGTSTTKMSPSSNQSRAVSMRQSLVRYGPVGSGG</sequence>
<reference evidence="3" key="1">
    <citation type="journal article" date="2019" name="Int. J. Syst. Evol. Microbiol.">
        <title>The Global Catalogue of Microorganisms (GCM) 10K type strain sequencing project: providing services to taxonomists for standard genome sequencing and annotation.</title>
        <authorList>
            <consortium name="The Broad Institute Genomics Platform"/>
            <consortium name="The Broad Institute Genome Sequencing Center for Infectious Disease"/>
            <person name="Wu L."/>
            <person name="Ma J."/>
        </authorList>
    </citation>
    <scope>NUCLEOTIDE SEQUENCE [LARGE SCALE GENOMIC DNA]</scope>
    <source>
        <strain evidence="3">JCM 19125</strain>
    </source>
</reference>